<reference evidence="3 4" key="1">
    <citation type="submission" date="2023-04" db="EMBL/GenBank/DDBJ databases">
        <title>Marinobulbifer ophiurae gen. nov., sp. Nov., isolate from tissue of brittle star Ophioplocus japonicus.</title>
        <authorList>
            <person name="Kawano K."/>
            <person name="Sawayama S."/>
            <person name="Nakagawa S."/>
        </authorList>
    </citation>
    <scope>NUCLEOTIDE SEQUENCE [LARGE SCALE GENOMIC DNA]</scope>
    <source>
        <strain evidence="3 4">NKW57</strain>
    </source>
</reference>
<dbReference type="Gene3D" id="3.40.800.20">
    <property type="entry name" value="Histone deacetylase domain"/>
    <property type="match status" value="1"/>
</dbReference>
<evidence type="ECO:0000259" key="2">
    <source>
        <dbReference type="Pfam" id="PF00850"/>
    </source>
</evidence>
<gene>
    <name evidence="3" type="ORF">MNKW57_23740</name>
</gene>
<protein>
    <submittedName>
        <fullName evidence="3">Histone deacetylase family protein</fullName>
    </submittedName>
</protein>
<dbReference type="InterPro" id="IPR037138">
    <property type="entry name" value="His_deacetylse_dom_sf"/>
</dbReference>
<dbReference type="CDD" id="cd11599">
    <property type="entry name" value="HDAC_classII_2"/>
    <property type="match status" value="1"/>
</dbReference>
<comment type="caution">
    <text evidence="3">The sequence shown here is derived from an EMBL/GenBank/DDBJ whole genome shotgun (WGS) entry which is preliminary data.</text>
</comment>
<keyword evidence="4" id="KW-1185">Reference proteome</keyword>
<dbReference type="RefSeq" id="WP_285764659.1">
    <property type="nucleotide sequence ID" value="NZ_BSYJ01000004.1"/>
</dbReference>
<dbReference type="InterPro" id="IPR000286">
    <property type="entry name" value="HDACs"/>
</dbReference>
<evidence type="ECO:0000256" key="1">
    <source>
        <dbReference type="ARBA" id="ARBA00005947"/>
    </source>
</evidence>
<dbReference type="InterPro" id="IPR023801">
    <property type="entry name" value="His_deacetylse_dom"/>
</dbReference>
<evidence type="ECO:0000313" key="4">
    <source>
        <dbReference type="Proteomes" id="UP001224392"/>
    </source>
</evidence>
<dbReference type="PANTHER" id="PTHR10625:SF10">
    <property type="entry name" value="HISTONE DEACETYLASE HDAC1"/>
    <property type="match status" value="1"/>
</dbReference>
<comment type="similarity">
    <text evidence="1">Belongs to the histone deacetylase family.</text>
</comment>
<name>A0ABQ6M140_9GAMM</name>
<feature type="domain" description="Histone deacetylase" evidence="2">
    <location>
        <begin position="20"/>
        <end position="303"/>
    </location>
</feature>
<proteinExistence type="inferred from homology"/>
<dbReference type="Pfam" id="PF00850">
    <property type="entry name" value="Hist_deacetyl"/>
    <property type="match status" value="1"/>
</dbReference>
<dbReference type="InterPro" id="IPR023696">
    <property type="entry name" value="Ureohydrolase_dom_sf"/>
</dbReference>
<dbReference type="PANTHER" id="PTHR10625">
    <property type="entry name" value="HISTONE DEACETYLASE HDAC1-RELATED"/>
    <property type="match status" value="1"/>
</dbReference>
<sequence>MTIGIVSHPACAGHEMGDYHPESPARLGAIEDRLISTGLDFVLRHFEPEPVDPALLELVHNKDYIESIFAQAPQEGTVVLDGDTSMCPKTLNAALLAAGSAVLAVDKVVAKEVSAAFCEVRPPGHHAERDKAMGFCLFNNVAVGAAYARQQYGIERIAILDFDVHHGNGTQDFVSDKDGYLFCSTFQHPLFPFSGTEPHPDHIINTPLEATASSTEFREAVERDWLPALHRFQPQMVFISAGFDAHAEDDMSQVRLYESDYLWVTQQIRAIADQYAEGRIVSVLEGGYSLDALGRSVVAHLNGLIGK</sequence>
<dbReference type="PRINTS" id="PR01270">
    <property type="entry name" value="HDASUPER"/>
</dbReference>
<accession>A0ABQ6M140</accession>
<dbReference type="Proteomes" id="UP001224392">
    <property type="component" value="Unassembled WGS sequence"/>
</dbReference>
<organism evidence="3 4">
    <name type="scientific">Biformimicrobium ophioploci</name>
    <dbReference type="NCBI Taxonomy" id="3036711"/>
    <lineage>
        <taxon>Bacteria</taxon>
        <taxon>Pseudomonadati</taxon>
        <taxon>Pseudomonadota</taxon>
        <taxon>Gammaproteobacteria</taxon>
        <taxon>Cellvibrionales</taxon>
        <taxon>Microbulbiferaceae</taxon>
        <taxon>Biformimicrobium</taxon>
    </lineage>
</organism>
<dbReference type="EMBL" id="BSYJ01000004">
    <property type="protein sequence ID" value="GMG88053.1"/>
    <property type="molecule type" value="Genomic_DNA"/>
</dbReference>
<dbReference type="SUPFAM" id="SSF52768">
    <property type="entry name" value="Arginase/deacetylase"/>
    <property type="match status" value="1"/>
</dbReference>
<evidence type="ECO:0000313" key="3">
    <source>
        <dbReference type="EMBL" id="GMG88053.1"/>
    </source>
</evidence>